<dbReference type="AlphaFoldDB" id="A0A7R9A9V4"/>
<sequence length="93" mass="10554">MHRQLSCVLVVRQSCASQLEDELDSQKDVPSERNNTKEMKGPQRLEPIFASLKTVPVCDTGRVVEAMKSIYRFYVTQFPPFGLVMASSMRTSQ</sequence>
<reference evidence="2" key="1">
    <citation type="submission" date="2020-11" db="EMBL/GenBank/DDBJ databases">
        <authorList>
            <person name="Tran Van P."/>
        </authorList>
    </citation>
    <scope>NUCLEOTIDE SEQUENCE</scope>
</reference>
<accession>A0A7R9A9V4</accession>
<dbReference type="Proteomes" id="UP000677054">
    <property type="component" value="Unassembled WGS sequence"/>
</dbReference>
<keyword evidence="3" id="KW-1185">Reference proteome</keyword>
<organism evidence="2">
    <name type="scientific">Darwinula stevensoni</name>
    <dbReference type="NCBI Taxonomy" id="69355"/>
    <lineage>
        <taxon>Eukaryota</taxon>
        <taxon>Metazoa</taxon>
        <taxon>Ecdysozoa</taxon>
        <taxon>Arthropoda</taxon>
        <taxon>Crustacea</taxon>
        <taxon>Oligostraca</taxon>
        <taxon>Ostracoda</taxon>
        <taxon>Podocopa</taxon>
        <taxon>Podocopida</taxon>
        <taxon>Darwinulocopina</taxon>
        <taxon>Darwinuloidea</taxon>
        <taxon>Darwinulidae</taxon>
        <taxon>Darwinula</taxon>
    </lineage>
</organism>
<proteinExistence type="predicted"/>
<evidence type="ECO:0000313" key="3">
    <source>
        <dbReference type="Proteomes" id="UP000677054"/>
    </source>
</evidence>
<evidence type="ECO:0000256" key="1">
    <source>
        <dbReference type="SAM" id="MobiDB-lite"/>
    </source>
</evidence>
<protein>
    <submittedName>
        <fullName evidence="2">Uncharacterized protein</fullName>
    </submittedName>
</protein>
<dbReference type="EMBL" id="LR902192">
    <property type="protein sequence ID" value="CAD7250141.1"/>
    <property type="molecule type" value="Genomic_DNA"/>
</dbReference>
<dbReference type="EMBL" id="CAJPEV010002675">
    <property type="protein sequence ID" value="CAG0897712.1"/>
    <property type="molecule type" value="Genomic_DNA"/>
</dbReference>
<feature type="region of interest" description="Disordered" evidence="1">
    <location>
        <begin position="21"/>
        <end position="42"/>
    </location>
</feature>
<evidence type="ECO:0000313" key="2">
    <source>
        <dbReference type="EMBL" id="CAD7250141.1"/>
    </source>
</evidence>
<gene>
    <name evidence="2" type="ORF">DSTB1V02_LOCUS9924</name>
</gene>
<feature type="compositionally biased region" description="Basic and acidic residues" evidence="1">
    <location>
        <begin position="24"/>
        <end position="42"/>
    </location>
</feature>
<name>A0A7R9A9V4_9CRUS</name>